<dbReference type="Proteomes" id="UP000787672">
    <property type="component" value="Unassembled WGS sequence"/>
</dbReference>
<evidence type="ECO:0000256" key="3">
    <source>
        <dbReference type="ARBA" id="ARBA00012438"/>
    </source>
</evidence>
<name>A0ABS6F916_9FIRM</name>
<comment type="catalytic activity">
    <reaction evidence="1">
        <text>ATP + protein L-histidine = ADP + protein N-phospho-L-histidine.</text>
        <dbReference type="EC" id="2.7.13.3"/>
    </reaction>
</comment>
<sequence>MGACAATYVFLAWATPITYQTIAWDDLKEKTDELVNELQNVALEDSGPLLDAFLLDTGAEVVVTDTEGNLVDLPISVARSAAAAAGTGSANLSVTITAEGPGGTEEAGESDVVVTSGESETTGLFEDGFFGMGAVAVTSSDWNMPFYFAGDDTPYELTVVASLVGVNQTLEAIGRVMPYLMVLVLTISLLGALFYSRYITRPIVRLSGISQRMAGLDFSWKCGEKRGDEIGILGRNLDELSERLSGALSELKEANASLQEDIDRQRETERQRTAFFAAASHELKTPITILKGQISGMLGKVDVYQDRDKYLARALTVTGRMEALIQEMLTVSRMEKADGLVRREAVDLSDLVRQQTEQAEDLAVQREQTLSMDLAPGLTVEGDGTLLRLAVSNLLTNALTYSPPGASTRVRLQAEERGVHLSMENSGVQIPEHALPHLCEAFYRVEESRNRETGGSGLGLYLVKMIAERHHASFAICNTESGVKADIVFPQ</sequence>
<evidence type="ECO:0000259" key="8">
    <source>
        <dbReference type="PROSITE" id="PS50109"/>
    </source>
</evidence>
<keyword evidence="4" id="KW-0808">Transferase</keyword>
<dbReference type="InterPro" id="IPR003594">
    <property type="entry name" value="HATPase_dom"/>
</dbReference>
<gene>
    <name evidence="10" type="ORF">KQI82_07510</name>
</gene>
<dbReference type="SMART" id="SM00387">
    <property type="entry name" value="HATPase_c"/>
    <property type="match status" value="1"/>
</dbReference>
<feature type="domain" description="HAMP" evidence="9">
    <location>
        <begin position="197"/>
        <end position="249"/>
    </location>
</feature>
<evidence type="ECO:0000313" key="11">
    <source>
        <dbReference type="Proteomes" id="UP000787672"/>
    </source>
</evidence>
<feature type="transmembrane region" description="Helical" evidence="7">
    <location>
        <begin position="176"/>
        <end position="195"/>
    </location>
</feature>
<dbReference type="EC" id="2.7.13.3" evidence="3"/>
<dbReference type="SMART" id="SM00304">
    <property type="entry name" value="HAMP"/>
    <property type="match status" value="1"/>
</dbReference>
<organism evidence="10 11">
    <name type="scientific">Dysosmobacter acutus</name>
    <dbReference type="NCBI Taxonomy" id="2841504"/>
    <lineage>
        <taxon>Bacteria</taxon>
        <taxon>Bacillati</taxon>
        <taxon>Bacillota</taxon>
        <taxon>Clostridia</taxon>
        <taxon>Eubacteriales</taxon>
        <taxon>Oscillospiraceae</taxon>
        <taxon>Dysosmobacter</taxon>
    </lineage>
</organism>
<dbReference type="PROSITE" id="PS50109">
    <property type="entry name" value="HIS_KIN"/>
    <property type="match status" value="1"/>
</dbReference>
<dbReference type="InterPro" id="IPR003660">
    <property type="entry name" value="HAMP_dom"/>
</dbReference>
<protein>
    <recommendedName>
        <fullName evidence="3">histidine kinase</fullName>
        <ecNumber evidence="3">2.7.13.3</ecNumber>
    </recommendedName>
</protein>
<keyword evidence="7" id="KW-0472">Membrane</keyword>
<dbReference type="InterPro" id="IPR005467">
    <property type="entry name" value="His_kinase_dom"/>
</dbReference>
<reference evidence="10 11" key="1">
    <citation type="submission" date="2021-06" db="EMBL/GenBank/DDBJ databases">
        <authorList>
            <person name="Sun Q."/>
            <person name="Li D."/>
        </authorList>
    </citation>
    <scope>NUCLEOTIDE SEQUENCE [LARGE SCALE GENOMIC DNA]</scope>
    <source>
        <strain evidence="10 11">MSJ-2</strain>
    </source>
</reference>
<comment type="subcellular location">
    <subcellularLocation>
        <location evidence="2">Membrane</location>
    </subcellularLocation>
</comment>
<evidence type="ECO:0000256" key="7">
    <source>
        <dbReference type="SAM" id="Phobius"/>
    </source>
</evidence>
<feature type="domain" description="Histidine kinase" evidence="8">
    <location>
        <begin position="278"/>
        <end position="491"/>
    </location>
</feature>
<evidence type="ECO:0000256" key="5">
    <source>
        <dbReference type="ARBA" id="ARBA00022777"/>
    </source>
</evidence>
<evidence type="ECO:0000256" key="4">
    <source>
        <dbReference type="ARBA" id="ARBA00022679"/>
    </source>
</evidence>
<evidence type="ECO:0000256" key="2">
    <source>
        <dbReference type="ARBA" id="ARBA00004370"/>
    </source>
</evidence>
<dbReference type="Pfam" id="PF00672">
    <property type="entry name" value="HAMP"/>
    <property type="match status" value="1"/>
</dbReference>
<keyword evidence="6" id="KW-0175">Coiled coil</keyword>
<dbReference type="Pfam" id="PF00512">
    <property type="entry name" value="HisKA"/>
    <property type="match status" value="1"/>
</dbReference>
<dbReference type="InterPro" id="IPR050351">
    <property type="entry name" value="BphY/WalK/GraS-like"/>
</dbReference>
<evidence type="ECO:0000313" key="10">
    <source>
        <dbReference type="EMBL" id="MBU5626760.1"/>
    </source>
</evidence>
<keyword evidence="5" id="KW-0418">Kinase</keyword>
<keyword evidence="7" id="KW-0812">Transmembrane</keyword>
<dbReference type="PANTHER" id="PTHR45453">
    <property type="entry name" value="PHOSPHATE REGULON SENSOR PROTEIN PHOR"/>
    <property type="match status" value="1"/>
</dbReference>
<dbReference type="PANTHER" id="PTHR45453:SF3">
    <property type="entry name" value="HISTIDINE KINASE"/>
    <property type="match status" value="1"/>
</dbReference>
<dbReference type="EMBL" id="JAHLQN010000001">
    <property type="protein sequence ID" value="MBU5626760.1"/>
    <property type="molecule type" value="Genomic_DNA"/>
</dbReference>
<accession>A0ABS6F916</accession>
<dbReference type="Pfam" id="PF02518">
    <property type="entry name" value="HATPase_c"/>
    <property type="match status" value="1"/>
</dbReference>
<keyword evidence="11" id="KW-1185">Reference proteome</keyword>
<comment type="caution">
    <text evidence="10">The sequence shown here is derived from an EMBL/GenBank/DDBJ whole genome shotgun (WGS) entry which is preliminary data.</text>
</comment>
<dbReference type="CDD" id="cd00082">
    <property type="entry name" value="HisKA"/>
    <property type="match status" value="1"/>
</dbReference>
<dbReference type="PROSITE" id="PS50885">
    <property type="entry name" value="HAMP"/>
    <property type="match status" value="1"/>
</dbReference>
<dbReference type="InterPro" id="IPR003661">
    <property type="entry name" value="HisK_dim/P_dom"/>
</dbReference>
<evidence type="ECO:0000259" key="9">
    <source>
        <dbReference type="PROSITE" id="PS50885"/>
    </source>
</evidence>
<dbReference type="SMART" id="SM00388">
    <property type="entry name" value="HisKA"/>
    <property type="match status" value="1"/>
</dbReference>
<feature type="coiled-coil region" evidence="6">
    <location>
        <begin position="237"/>
        <end position="271"/>
    </location>
</feature>
<evidence type="ECO:0000256" key="1">
    <source>
        <dbReference type="ARBA" id="ARBA00000085"/>
    </source>
</evidence>
<keyword evidence="7" id="KW-1133">Transmembrane helix</keyword>
<dbReference type="CDD" id="cd06225">
    <property type="entry name" value="HAMP"/>
    <property type="match status" value="1"/>
</dbReference>
<evidence type="ECO:0000256" key="6">
    <source>
        <dbReference type="SAM" id="Coils"/>
    </source>
</evidence>
<proteinExistence type="predicted"/>